<evidence type="ECO:0000313" key="1">
    <source>
        <dbReference type="EMBL" id="QHS91162.1"/>
    </source>
</evidence>
<dbReference type="AlphaFoldDB" id="A0A6C0BGN0"/>
<reference evidence="1" key="1">
    <citation type="journal article" date="2020" name="Nature">
        <title>Giant virus diversity and host interactions through global metagenomics.</title>
        <authorList>
            <person name="Schulz F."/>
            <person name="Roux S."/>
            <person name="Paez-Espino D."/>
            <person name="Jungbluth S."/>
            <person name="Walsh D.A."/>
            <person name="Denef V.J."/>
            <person name="McMahon K.D."/>
            <person name="Konstantinidis K.T."/>
            <person name="Eloe-Fadrosh E.A."/>
            <person name="Kyrpides N.C."/>
            <person name="Woyke T."/>
        </authorList>
    </citation>
    <scope>NUCLEOTIDE SEQUENCE</scope>
    <source>
        <strain evidence="1">GVMAG-M-3300013004-44</strain>
    </source>
</reference>
<accession>A0A6C0BGN0</accession>
<organism evidence="1">
    <name type="scientific">viral metagenome</name>
    <dbReference type="NCBI Taxonomy" id="1070528"/>
    <lineage>
        <taxon>unclassified sequences</taxon>
        <taxon>metagenomes</taxon>
        <taxon>organismal metagenomes</taxon>
    </lineage>
</organism>
<proteinExistence type="predicted"/>
<protein>
    <submittedName>
        <fullName evidence="1">Uncharacterized protein</fullName>
    </submittedName>
</protein>
<sequence>MEEINSTRIAAHFVTCMECDKVWRTTNATRCPHCAQAYGLPFQLDPLSQSQLMDAMRDFGNEEEYKDEDELMRFALAMEDNCSWYREEDPWYTQTCWMVLREYHFDNPTPHIQRAMEILEAQFRLRVVLVNERGNIPNEGPLFREE</sequence>
<name>A0A6C0BGN0_9ZZZZ</name>
<dbReference type="EMBL" id="MN739155">
    <property type="protein sequence ID" value="QHS91162.1"/>
    <property type="molecule type" value="Genomic_DNA"/>
</dbReference>